<dbReference type="PANTHER" id="PTHR12710">
    <property type="entry name" value="NUCLEAR PROTEIN LOCALIZATION 4"/>
    <property type="match status" value="1"/>
</dbReference>
<dbReference type="GO" id="GO:0048471">
    <property type="term" value="C:perinuclear region of cytoplasm"/>
    <property type="evidence" value="ECO:0007669"/>
    <property type="project" value="UniProtKB-SubCell"/>
</dbReference>
<comment type="function">
    <text evidence="8">Involved in the import of nuclear-targeted proteins into the nucleus and the export of poly(A) RNA out of the nucleus. Has a role in the endoplasmic reticulum-associated degradation (ERAD) pathway.</text>
</comment>
<name>A0A2T9ZGA8_9FUNG</name>
<dbReference type="InterPro" id="IPR029071">
    <property type="entry name" value="Ubiquitin-like_domsf"/>
</dbReference>
<comment type="similarity">
    <text evidence="3">Belongs to the NPL4 family.</text>
</comment>
<dbReference type="CDD" id="cd08061">
    <property type="entry name" value="MPN_NPL4"/>
    <property type="match status" value="1"/>
</dbReference>
<feature type="region of interest" description="Disordered" evidence="10">
    <location>
        <begin position="106"/>
        <end position="127"/>
    </location>
</feature>
<evidence type="ECO:0000256" key="5">
    <source>
        <dbReference type="ARBA" id="ARBA00022723"/>
    </source>
</evidence>
<dbReference type="PROSITE" id="PS50249">
    <property type="entry name" value="MPN"/>
    <property type="match status" value="1"/>
</dbReference>
<keyword evidence="6 9" id="KW-0863">Zinc-finger</keyword>
<reference evidence="13 14" key="1">
    <citation type="journal article" date="2018" name="MBio">
        <title>Comparative Genomics Reveals the Core Gene Toolbox for the Fungus-Insect Symbiosis.</title>
        <authorList>
            <person name="Wang Y."/>
            <person name="Stata M."/>
            <person name="Wang W."/>
            <person name="Stajich J.E."/>
            <person name="White M.M."/>
            <person name="Moncalvo J.M."/>
        </authorList>
    </citation>
    <scope>NUCLEOTIDE SEQUENCE [LARGE SCALE GENOMIC DNA]</scope>
    <source>
        <strain evidence="13 14">SC-DP-2</strain>
    </source>
</reference>
<feature type="compositionally biased region" description="Low complexity" evidence="10">
    <location>
        <begin position="653"/>
        <end position="665"/>
    </location>
</feature>
<dbReference type="GO" id="GO:0043130">
    <property type="term" value="F:ubiquitin binding"/>
    <property type="evidence" value="ECO:0007669"/>
    <property type="project" value="TreeGrafter"/>
</dbReference>
<comment type="caution">
    <text evidence="13">The sequence shown here is derived from an EMBL/GenBank/DDBJ whole genome shotgun (WGS) entry which is preliminary data.</text>
</comment>
<dbReference type="PROSITE" id="PS50199">
    <property type="entry name" value="ZF_RANBP2_2"/>
    <property type="match status" value="1"/>
</dbReference>
<evidence type="ECO:0000256" key="4">
    <source>
        <dbReference type="ARBA" id="ARBA00019709"/>
    </source>
</evidence>
<comment type="subcellular location">
    <subcellularLocation>
        <location evidence="2">Cytoplasm</location>
        <location evidence="2">Perinuclear region</location>
    </subcellularLocation>
    <subcellularLocation>
        <location evidence="1">Nucleus membrane</location>
        <topology evidence="1">Peripheral membrane protein</topology>
        <orientation evidence="1">Cytoplasmic side</orientation>
    </subcellularLocation>
</comment>
<dbReference type="STRING" id="133381.A0A2T9ZGA8"/>
<organism evidence="13 14">
    <name type="scientific">Smittium megazygosporum</name>
    <dbReference type="NCBI Taxonomy" id="133381"/>
    <lineage>
        <taxon>Eukaryota</taxon>
        <taxon>Fungi</taxon>
        <taxon>Fungi incertae sedis</taxon>
        <taxon>Zoopagomycota</taxon>
        <taxon>Kickxellomycotina</taxon>
        <taxon>Harpellomycetes</taxon>
        <taxon>Harpellales</taxon>
        <taxon>Legeriomycetaceae</taxon>
        <taxon>Smittium</taxon>
    </lineage>
</organism>
<dbReference type="SUPFAM" id="SSF54236">
    <property type="entry name" value="Ubiquitin-like"/>
    <property type="match status" value="1"/>
</dbReference>
<evidence type="ECO:0000256" key="7">
    <source>
        <dbReference type="ARBA" id="ARBA00022833"/>
    </source>
</evidence>
<dbReference type="PANTHER" id="PTHR12710:SF0">
    <property type="entry name" value="NUCLEAR PROTEIN LOCALIZATION PROTEIN 4 HOMOLOG"/>
    <property type="match status" value="1"/>
</dbReference>
<dbReference type="PIRSF" id="PIRSF010052">
    <property type="entry name" value="Polyub_prc_Npl4"/>
    <property type="match status" value="1"/>
</dbReference>
<dbReference type="Pfam" id="PF05021">
    <property type="entry name" value="NPL4"/>
    <property type="match status" value="1"/>
</dbReference>
<dbReference type="PROSITE" id="PS01358">
    <property type="entry name" value="ZF_RANBP2_1"/>
    <property type="match status" value="1"/>
</dbReference>
<protein>
    <recommendedName>
        <fullName evidence="4">Nuclear protein localization protein 4</fullName>
    </recommendedName>
</protein>
<evidence type="ECO:0000259" key="11">
    <source>
        <dbReference type="PROSITE" id="PS50199"/>
    </source>
</evidence>
<evidence type="ECO:0000256" key="10">
    <source>
        <dbReference type="SAM" id="MobiDB-lite"/>
    </source>
</evidence>
<dbReference type="InterPro" id="IPR007717">
    <property type="entry name" value="NPL4_C"/>
</dbReference>
<evidence type="ECO:0000256" key="2">
    <source>
        <dbReference type="ARBA" id="ARBA00004556"/>
    </source>
</evidence>
<dbReference type="SUPFAM" id="SSF90209">
    <property type="entry name" value="Ran binding protein zinc finger-like"/>
    <property type="match status" value="1"/>
</dbReference>
<dbReference type="InterPro" id="IPR007716">
    <property type="entry name" value="NPL4_Zn-bd_put"/>
</dbReference>
<dbReference type="Gene3D" id="3.10.20.90">
    <property type="entry name" value="Phosphatidylinositol 3-kinase Catalytic Subunit, Chain A, domain 1"/>
    <property type="match status" value="1"/>
</dbReference>
<proteinExistence type="inferred from homology"/>
<dbReference type="InterPro" id="IPR016563">
    <property type="entry name" value="Npl4"/>
</dbReference>
<evidence type="ECO:0000259" key="12">
    <source>
        <dbReference type="PROSITE" id="PS50249"/>
    </source>
</evidence>
<keyword evidence="5" id="KW-0479">Metal-binding</keyword>
<dbReference type="InterPro" id="IPR036443">
    <property type="entry name" value="Znf_RanBP2_sf"/>
</dbReference>
<dbReference type="Pfam" id="PF05020">
    <property type="entry name" value="zf-NPL4"/>
    <property type="match status" value="1"/>
</dbReference>
<dbReference type="Pfam" id="PF11543">
    <property type="entry name" value="UN_NPL4"/>
    <property type="match status" value="1"/>
</dbReference>
<evidence type="ECO:0000313" key="14">
    <source>
        <dbReference type="Proteomes" id="UP000245609"/>
    </source>
</evidence>
<keyword evidence="7" id="KW-0862">Zinc</keyword>
<sequence length="704" mass="78391">MGIIIRLRSPSGTLRINVPNEDTSYSEFINLISLQLKSSDPFTLFFDQKLKNRLPDLDSDSQNITIKELNLKHGDMIFAQLPPSESTVSGAPSSSSMVYDTINKSSSAVDSKSQTSPTKKELPSQPLLDFELEKHSGSISRGKDSDFCKHGSNAMCEYCMPLEPYDPAYLSENKIKHISFHSYLRKSISNEQREAGLSSGPLPNSVLPLEELSFQAKKDCNGGHAPWPEGICTKCQPSAITLQQQEFRMTDHLEFAEAGIIEKLLTWWRETGTQRFGLMYGTFEKYDIVPLGIEAVVQAIYEPVQTNMLDGIIVEIESEAFLNEIKNVDTVAKACGLELVGIIFTDLTDDGTGQGKVEYKRHKDSYFLTGLECRLAAKFQSMYPNYSRWSQDGTFGSRLVTAIVSGNENSDIEISAWQISNTGVELENSNLVVSSSDPGFMMVRKPQSVSTEKNKNKRDLSLQYIPDILYKYKNEYNVSVLKSAKPFFPIEYLLVSLTYGVPSNPRPMFKSKSPFFTENRHLTQTPESLQSHLSKIGLGSPEVTSYQSAAQGLSDFHLLVYMTSFGILSTDLSTENSDNKSDLYLLGKIVQNGPNQSEKYFNELAESSSWLSLIAVLNSSAGNNTSSKNYANTNQQNSGLNQPHNVSRHTIDESTSSSNSQGSFGESHDMMDVEDSQIWSCRHCTYDNDISTTWCAICGLPKDD</sequence>
<gene>
    <name evidence="13" type="ORF">BB560_001887</name>
</gene>
<dbReference type="GO" id="GO:0008270">
    <property type="term" value="F:zinc ion binding"/>
    <property type="evidence" value="ECO:0007669"/>
    <property type="project" value="UniProtKB-KW"/>
</dbReference>
<dbReference type="AlphaFoldDB" id="A0A2T9ZGA8"/>
<feature type="domain" description="MPN" evidence="12">
    <location>
        <begin position="253"/>
        <end position="395"/>
    </location>
</feature>
<accession>A0A2T9ZGA8</accession>
<evidence type="ECO:0000256" key="1">
    <source>
        <dbReference type="ARBA" id="ARBA00004335"/>
    </source>
</evidence>
<evidence type="ECO:0000256" key="8">
    <source>
        <dbReference type="ARBA" id="ARBA00024703"/>
    </source>
</evidence>
<dbReference type="Proteomes" id="UP000245609">
    <property type="component" value="Unassembled WGS sequence"/>
</dbReference>
<dbReference type="GO" id="GO:0031965">
    <property type="term" value="C:nuclear membrane"/>
    <property type="evidence" value="ECO:0007669"/>
    <property type="project" value="UniProtKB-SubCell"/>
</dbReference>
<dbReference type="InterPro" id="IPR024682">
    <property type="entry name" value="Npl4_Ub-like_dom"/>
</dbReference>
<dbReference type="InterPro" id="IPR001876">
    <property type="entry name" value="Znf_RanBP2"/>
</dbReference>
<dbReference type="EMBL" id="MBFS01000210">
    <property type="protein sequence ID" value="PVV03623.1"/>
    <property type="molecule type" value="Genomic_DNA"/>
</dbReference>
<dbReference type="GO" id="GO:0031625">
    <property type="term" value="F:ubiquitin protein ligase binding"/>
    <property type="evidence" value="ECO:0007669"/>
    <property type="project" value="TreeGrafter"/>
</dbReference>
<dbReference type="OrthoDB" id="10251089at2759"/>
<feature type="region of interest" description="Disordered" evidence="10">
    <location>
        <begin position="625"/>
        <end position="668"/>
    </location>
</feature>
<feature type="compositionally biased region" description="Polar residues" evidence="10">
    <location>
        <begin position="625"/>
        <end position="645"/>
    </location>
</feature>
<evidence type="ECO:0000256" key="3">
    <source>
        <dbReference type="ARBA" id="ARBA00011025"/>
    </source>
</evidence>
<evidence type="ECO:0000313" key="13">
    <source>
        <dbReference type="EMBL" id="PVV03623.1"/>
    </source>
</evidence>
<feature type="compositionally biased region" description="Polar residues" evidence="10">
    <location>
        <begin position="106"/>
        <end position="117"/>
    </location>
</feature>
<feature type="domain" description="RanBP2-type" evidence="11">
    <location>
        <begin position="675"/>
        <end position="704"/>
    </location>
</feature>
<evidence type="ECO:0000256" key="6">
    <source>
        <dbReference type="ARBA" id="ARBA00022771"/>
    </source>
</evidence>
<dbReference type="InterPro" id="IPR037518">
    <property type="entry name" value="MPN"/>
</dbReference>
<dbReference type="GO" id="GO:0006511">
    <property type="term" value="P:ubiquitin-dependent protein catabolic process"/>
    <property type="evidence" value="ECO:0007669"/>
    <property type="project" value="InterPro"/>
</dbReference>
<keyword evidence="14" id="KW-1185">Reference proteome</keyword>
<evidence type="ECO:0000256" key="9">
    <source>
        <dbReference type="PROSITE-ProRule" id="PRU00322"/>
    </source>
</evidence>